<keyword evidence="7" id="KW-0175">Coiled coil</keyword>
<dbReference type="Pfam" id="PF10406">
    <property type="entry name" value="TAF8_C"/>
    <property type="match status" value="1"/>
</dbReference>
<evidence type="ECO:0000256" key="3">
    <source>
        <dbReference type="ARBA" id="ARBA00017307"/>
    </source>
</evidence>
<dbReference type="InParanoid" id="A5DY86"/>
<evidence type="ECO:0000256" key="5">
    <source>
        <dbReference type="ARBA" id="ARBA00023163"/>
    </source>
</evidence>
<evidence type="ECO:0000256" key="6">
    <source>
        <dbReference type="ARBA" id="ARBA00023242"/>
    </source>
</evidence>
<protein>
    <recommendedName>
        <fullName evidence="3">Transcription initiation factor TFIID subunit 8</fullName>
    </recommendedName>
</protein>
<evidence type="ECO:0000256" key="7">
    <source>
        <dbReference type="SAM" id="Coils"/>
    </source>
</evidence>
<dbReference type="PANTHER" id="PTHR46469">
    <property type="entry name" value="TRANSCRIPTION INITIATION FACTOR TFIID SUBUNIT 8"/>
    <property type="match status" value="1"/>
</dbReference>
<dbReference type="Proteomes" id="UP000001996">
    <property type="component" value="Unassembled WGS sequence"/>
</dbReference>
<name>A5DY86_LODEL</name>
<dbReference type="eggNOG" id="KOG4336">
    <property type="taxonomic scope" value="Eukaryota"/>
</dbReference>
<evidence type="ECO:0000259" key="9">
    <source>
        <dbReference type="Pfam" id="PF10406"/>
    </source>
</evidence>
<feature type="region of interest" description="Disordered" evidence="8">
    <location>
        <begin position="243"/>
        <end position="292"/>
    </location>
</feature>
<feature type="region of interest" description="Disordered" evidence="8">
    <location>
        <begin position="410"/>
        <end position="447"/>
    </location>
</feature>
<dbReference type="InterPro" id="IPR037818">
    <property type="entry name" value="TAF8"/>
</dbReference>
<feature type="compositionally biased region" description="Basic and acidic residues" evidence="8">
    <location>
        <begin position="243"/>
        <end position="258"/>
    </location>
</feature>
<dbReference type="CDD" id="cd08049">
    <property type="entry name" value="TAF8"/>
    <property type="match status" value="1"/>
</dbReference>
<proteinExistence type="inferred from homology"/>
<dbReference type="GO" id="GO:0005669">
    <property type="term" value="C:transcription factor TFIID complex"/>
    <property type="evidence" value="ECO:0007669"/>
    <property type="project" value="InterPro"/>
</dbReference>
<dbReference type="FunCoup" id="A5DY86">
    <property type="interactions" value="215"/>
</dbReference>
<keyword evidence="4" id="KW-0805">Transcription regulation</keyword>
<organism evidence="10 11">
    <name type="scientific">Lodderomyces elongisporus (strain ATCC 11503 / CBS 2605 / JCM 1781 / NBRC 1676 / NRRL YB-4239)</name>
    <name type="common">Yeast</name>
    <name type="synonym">Saccharomyces elongisporus</name>
    <dbReference type="NCBI Taxonomy" id="379508"/>
    <lineage>
        <taxon>Eukaryota</taxon>
        <taxon>Fungi</taxon>
        <taxon>Dikarya</taxon>
        <taxon>Ascomycota</taxon>
        <taxon>Saccharomycotina</taxon>
        <taxon>Pichiomycetes</taxon>
        <taxon>Debaryomycetaceae</taxon>
        <taxon>Candida/Lodderomyces clade</taxon>
        <taxon>Lodderomyces</taxon>
    </lineage>
</organism>
<keyword evidence="11" id="KW-1185">Reference proteome</keyword>
<evidence type="ECO:0000256" key="4">
    <source>
        <dbReference type="ARBA" id="ARBA00023015"/>
    </source>
</evidence>
<feature type="compositionally biased region" description="Basic and acidic residues" evidence="8">
    <location>
        <begin position="275"/>
        <end position="292"/>
    </location>
</feature>
<feature type="domain" description="Transcription factor TFIID subunit 8 C-terminal" evidence="9">
    <location>
        <begin position="164"/>
        <end position="212"/>
    </location>
</feature>
<sequence>MSNVQELTFSQTLQSQQSLQANVLFTEAIAVILKNKELHVSQGFFEQILDLASLYIDELLVQLLDHATIQRRRKPALSDLKMLLEFNRINPTDLFDELVASKSINKARDNTKSNRSQKEANKHMHEESMNGENDDIEPLSLPFFQNEQYAISKLVPNMTKKPSYIPSFLPDFPPDYTYQSSATYTKPLSDMKELRIRLVEESRLTEKSLYKLIENDEVEQMSKRNFEQEIQKLMDQQATTVAKKDVDDGKKQREETLLKQETGGDIELSSTSVNGEHHNEHHNEHQNEHQNENEIDVEHSDFKFDFIKYAQLRKSILEKRQKKLEEKRQLREQNIFIKAERYYGPYAIEKPTRETNLLFKHELETSFKKVVASLRFDERMREEESKKLLELKEKQEREAREQNEIKFDFSTRRNHDAFDSDSDSDDDSALFDHPMEEASPSQQDLVA</sequence>
<comment type="similarity">
    <text evidence="2">Belongs to the TAF8 family.</text>
</comment>
<dbReference type="AlphaFoldDB" id="A5DY86"/>
<gene>
    <name evidence="10" type="ORF">LELG_02323</name>
</gene>
<dbReference type="OMA" id="NICISNF"/>
<evidence type="ECO:0000313" key="11">
    <source>
        <dbReference type="Proteomes" id="UP000001996"/>
    </source>
</evidence>
<dbReference type="EMBL" id="CH981526">
    <property type="protein sequence ID" value="EDK44144.1"/>
    <property type="molecule type" value="Genomic_DNA"/>
</dbReference>
<feature type="region of interest" description="Disordered" evidence="8">
    <location>
        <begin position="106"/>
        <end position="132"/>
    </location>
</feature>
<evidence type="ECO:0000256" key="1">
    <source>
        <dbReference type="ARBA" id="ARBA00004123"/>
    </source>
</evidence>
<dbReference type="GO" id="GO:0006367">
    <property type="term" value="P:transcription initiation at RNA polymerase II promoter"/>
    <property type="evidence" value="ECO:0007669"/>
    <property type="project" value="TreeGrafter"/>
</dbReference>
<dbReference type="PANTHER" id="PTHR46469:SF1">
    <property type="entry name" value="TRANSCRIPTION INITIATION FACTOR TFIID SUBUNIT 8"/>
    <property type="match status" value="1"/>
</dbReference>
<evidence type="ECO:0000313" key="10">
    <source>
        <dbReference type="EMBL" id="EDK44144.1"/>
    </source>
</evidence>
<dbReference type="OrthoDB" id="2193813at2759"/>
<feature type="compositionally biased region" description="Basic and acidic residues" evidence="8">
    <location>
        <begin position="106"/>
        <end position="128"/>
    </location>
</feature>
<dbReference type="VEuPathDB" id="FungiDB:LELG_02323"/>
<evidence type="ECO:0000256" key="8">
    <source>
        <dbReference type="SAM" id="MobiDB-lite"/>
    </source>
</evidence>
<dbReference type="KEGG" id="lel:PVL30_003171"/>
<reference evidence="10 11" key="1">
    <citation type="journal article" date="2009" name="Nature">
        <title>Evolution of pathogenicity and sexual reproduction in eight Candida genomes.</title>
        <authorList>
            <person name="Butler G."/>
            <person name="Rasmussen M.D."/>
            <person name="Lin M.F."/>
            <person name="Santos M.A."/>
            <person name="Sakthikumar S."/>
            <person name="Munro C.A."/>
            <person name="Rheinbay E."/>
            <person name="Grabherr M."/>
            <person name="Forche A."/>
            <person name="Reedy J.L."/>
            <person name="Agrafioti I."/>
            <person name="Arnaud M.B."/>
            <person name="Bates S."/>
            <person name="Brown A.J."/>
            <person name="Brunke S."/>
            <person name="Costanzo M.C."/>
            <person name="Fitzpatrick D.A."/>
            <person name="de Groot P.W."/>
            <person name="Harris D."/>
            <person name="Hoyer L.L."/>
            <person name="Hube B."/>
            <person name="Klis F.M."/>
            <person name="Kodira C."/>
            <person name="Lennard N."/>
            <person name="Logue M.E."/>
            <person name="Martin R."/>
            <person name="Neiman A.M."/>
            <person name="Nikolaou E."/>
            <person name="Quail M.A."/>
            <person name="Quinn J."/>
            <person name="Santos M.C."/>
            <person name="Schmitzberger F.F."/>
            <person name="Sherlock G."/>
            <person name="Shah P."/>
            <person name="Silverstein K.A."/>
            <person name="Skrzypek M.S."/>
            <person name="Soll D."/>
            <person name="Staggs R."/>
            <person name="Stansfield I."/>
            <person name="Stumpf M.P."/>
            <person name="Sudbery P.E."/>
            <person name="Srikantha T."/>
            <person name="Zeng Q."/>
            <person name="Berman J."/>
            <person name="Berriman M."/>
            <person name="Heitman J."/>
            <person name="Gow N.A."/>
            <person name="Lorenz M.C."/>
            <person name="Birren B.W."/>
            <person name="Kellis M."/>
            <person name="Cuomo C.A."/>
        </authorList>
    </citation>
    <scope>NUCLEOTIDE SEQUENCE [LARGE SCALE GENOMIC DNA]</scope>
    <source>
        <strain evidence="11">ATCC 11503 / BCRC 21390 / CBS 2605 / JCM 1781 / NBRC 1676 / NRRL YB-4239</strain>
    </source>
</reference>
<accession>A5DY86</accession>
<evidence type="ECO:0000256" key="2">
    <source>
        <dbReference type="ARBA" id="ARBA00008767"/>
    </source>
</evidence>
<dbReference type="HOGENOM" id="CLU_024798_0_0_1"/>
<dbReference type="GeneID" id="5233263"/>
<feature type="compositionally biased region" description="Acidic residues" evidence="8">
    <location>
        <begin position="419"/>
        <end position="429"/>
    </location>
</feature>
<feature type="coiled-coil region" evidence="7">
    <location>
        <begin position="374"/>
        <end position="405"/>
    </location>
</feature>
<dbReference type="STRING" id="379508.A5DY86"/>
<keyword evidence="5" id="KW-0804">Transcription</keyword>
<dbReference type="InterPro" id="IPR019473">
    <property type="entry name" value="TFIID_su8_C"/>
</dbReference>
<keyword evidence="6" id="KW-0539">Nucleus</keyword>
<feature type="coiled-coil region" evidence="7">
    <location>
        <begin position="307"/>
        <end position="340"/>
    </location>
</feature>
<comment type="subcellular location">
    <subcellularLocation>
        <location evidence="1">Nucleus</location>
    </subcellularLocation>
</comment>